<evidence type="ECO:0000256" key="1">
    <source>
        <dbReference type="SAM" id="Phobius"/>
    </source>
</evidence>
<sequence>MPTPCKPPCTRPWKPACAATLLVLCGAGLAADNSTIPTFNCGTSPSVLNTGYNEAARAQIAPGQTDPQWFVSSTQAAYTPSTLPPSNASSTWGAAFVPNTISGAWAPSHGSGAVFVDAQGHPNAEWLSPRAVGTNHDRGPGGTAYAWPYPSPYTNFYRTQFYLAPGVAPGNVAIALRYYNDDRMRDVFVNGVRQTIPGGGFWTSAMQTTTLTGPWQTGLNTIVFAVQDVGWIAGFMAQAIPTATSICKVLPPRPSAVPTLQFTALLGLSGLLGALGYRRMCCRKN</sequence>
<dbReference type="Proteomes" id="UP000516057">
    <property type="component" value="Chromosome"/>
</dbReference>
<proteinExistence type="predicted"/>
<reference evidence="3 4" key="1">
    <citation type="submission" date="2020-08" db="EMBL/GenBank/DDBJ databases">
        <title>Genome sequence of Acidovorax monticola KACC 19171T.</title>
        <authorList>
            <person name="Hyun D.-W."/>
            <person name="Bae J.-W."/>
        </authorList>
    </citation>
    <scope>NUCLEOTIDE SEQUENCE [LARGE SCALE GENOMIC DNA]</scope>
    <source>
        <strain evidence="3 4">KACC 19171</strain>
    </source>
</reference>
<keyword evidence="1" id="KW-1133">Transmembrane helix</keyword>
<feature type="chain" id="PRO_5028890895" description="IPTL-CTERM sorting domain-containing protein" evidence="2">
    <location>
        <begin position="31"/>
        <end position="285"/>
    </location>
</feature>
<dbReference type="RefSeq" id="WP_187735576.1">
    <property type="nucleotide sequence ID" value="NZ_CP060790.1"/>
</dbReference>
<evidence type="ECO:0000313" key="3">
    <source>
        <dbReference type="EMBL" id="QNP58589.1"/>
    </source>
</evidence>
<gene>
    <name evidence="3" type="ORF">H9L24_16555</name>
</gene>
<evidence type="ECO:0000256" key="2">
    <source>
        <dbReference type="SAM" id="SignalP"/>
    </source>
</evidence>
<keyword evidence="1" id="KW-0472">Membrane</keyword>
<feature type="signal peptide" evidence="2">
    <location>
        <begin position="1"/>
        <end position="30"/>
    </location>
</feature>
<protein>
    <recommendedName>
        <fullName evidence="5">IPTL-CTERM sorting domain-containing protein</fullName>
    </recommendedName>
</protein>
<feature type="transmembrane region" description="Helical" evidence="1">
    <location>
        <begin position="256"/>
        <end position="277"/>
    </location>
</feature>
<dbReference type="EMBL" id="CP060790">
    <property type="protein sequence ID" value="QNP58589.1"/>
    <property type="molecule type" value="Genomic_DNA"/>
</dbReference>
<dbReference type="KEGG" id="amon:H9L24_16555"/>
<name>A0A7H0HDH3_9BURK</name>
<dbReference type="AlphaFoldDB" id="A0A7H0HDH3"/>
<keyword evidence="4" id="KW-1185">Reference proteome</keyword>
<organism evidence="3 4">
    <name type="scientific">Paenacidovorax monticola</name>
    <dbReference type="NCBI Taxonomy" id="1926868"/>
    <lineage>
        <taxon>Bacteria</taxon>
        <taxon>Pseudomonadati</taxon>
        <taxon>Pseudomonadota</taxon>
        <taxon>Betaproteobacteria</taxon>
        <taxon>Burkholderiales</taxon>
        <taxon>Comamonadaceae</taxon>
        <taxon>Paenacidovorax</taxon>
    </lineage>
</organism>
<evidence type="ECO:0008006" key="5">
    <source>
        <dbReference type="Google" id="ProtNLM"/>
    </source>
</evidence>
<evidence type="ECO:0000313" key="4">
    <source>
        <dbReference type="Proteomes" id="UP000516057"/>
    </source>
</evidence>
<keyword evidence="1" id="KW-0812">Transmembrane</keyword>
<keyword evidence="2" id="KW-0732">Signal</keyword>
<accession>A0A7H0HDH3</accession>